<evidence type="ECO:0000256" key="2">
    <source>
        <dbReference type="ARBA" id="ARBA00006131"/>
    </source>
</evidence>
<reference evidence="7" key="1">
    <citation type="journal article" date="2015" name="PLoS ONE">
        <title>Metagenomic Profile of the Viral Communities in Rhipicephalus spp. Ticks from Yunnan, China.</title>
        <authorList>
            <person name="Xia H."/>
            <person name="Hu C."/>
            <person name="Zhang D."/>
            <person name="Tang S."/>
            <person name="Zhang Z."/>
            <person name="Kou Z."/>
            <person name="Fan Z."/>
            <person name="Bente D."/>
            <person name="Zeng C."/>
            <person name="Li T."/>
        </authorList>
    </citation>
    <scope>NUCLEOTIDE SEQUENCE</scope>
    <source>
        <strain evidence="7">NY-11</strain>
    </source>
</reference>
<dbReference type="Pfam" id="PF02956">
    <property type="entry name" value="TT_ORF1"/>
    <property type="match status" value="1"/>
</dbReference>
<keyword evidence="5 6" id="KW-0946">Virion</keyword>
<evidence type="ECO:0000256" key="6">
    <source>
        <dbReference type="RuleBase" id="RU361230"/>
    </source>
</evidence>
<comment type="function">
    <text evidence="6">Self-assembles to form an icosahedral capsid.</text>
</comment>
<sequence length="437" mass="50618">FSFIGQWHPPHRHLCSIYGWYPLLVGFKTAATQRGQIQIPAKSGANKYWSTYVPGGTAIFYLSIDFLYLENLRWRNRWSHSNEGYDLARYFGTKVYFPPHDYLWYVVFYDTEFQKGTGNAYAFNHPSIMLLTKKHIIVKPRKYGGKGKRRFLPPPSVFDSQWYKMSGWCGAGLAKIMISLYNPFTAFMHEGQTVPAFKIGIEANASRWDNNEWMGYNSASYGTMRPTVYYRWDWDTGENNAIAVPYAPNGDTEPNWEIQRWDAPYWMWFFGKKFDDFLGNVPTITSSSTKYLNVKIMWYKIESDQDYGPHTDPSRKQWINLMWYDTSNSTMLQYGGPATCLRIAAMGPYVLGPGDILKSEDDAWNIPFFYQSRWQWGGTTQGAVEHIKNPCGPQSMPTRAVDPSTVADTIIRPGDMDPTGHIKHEKFRQLLQSLDYR</sequence>
<feature type="non-terminal residue" evidence="7">
    <location>
        <position position="1"/>
    </location>
</feature>
<dbReference type="GO" id="GO:0039615">
    <property type="term" value="C:T=1 icosahedral viral capsid"/>
    <property type="evidence" value="ECO:0007669"/>
    <property type="project" value="UniProtKB-UniRule"/>
</dbReference>
<name>A0A0C5B1A9_9VIRU</name>
<evidence type="ECO:0000256" key="5">
    <source>
        <dbReference type="ARBA" id="ARBA00022844"/>
    </source>
</evidence>
<evidence type="ECO:0000256" key="4">
    <source>
        <dbReference type="ARBA" id="ARBA00022561"/>
    </source>
</evidence>
<dbReference type="InterPro" id="IPR004219">
    <property type="entry name" value="TTvirus_Unk"/>
</dbReference>
<accession>A0A0C5B1A9</accession>
<evidence type="ECO:0000313" key="7">
    <source>
        <dbReference type="EMBL" id="AJM13636.1"/>
    </source>
</evidence>
<evidence type="ECO:0000256" key="3">
    <source>
        <dbReference type="ARBA" id="ARBA00022431"/>
    </source>
</evidence>
<dbReference type="EMBL" id="KP141758">
    <property type="protein sequence ID" value="AJM13636.1"/>
    <property type="molecule type" value="Genomic_DNA"/>
</dbReference>
<evidence type="ECO:0000256" key="1">
    <source>
        <dbReference type="ARBA" id="ARBA00004328"/>
    </source>
</evidence>
<comment type="similarity">
    <text evidence="2 6">Belongs to the anelloviridae capsid protein family.</text>
</comment>
<keyword evidence="4 6" id="KW-0167">Capsid protein</keyword>
<proteinExistence type="inferred from homology"/>
<organism evidence="7">
    <name type="scientific">Nayun tick torquevirus</name>
    <dbReference type="NCBI Taxonomy" id="1610820"/>
    <lineage>
        <taxon>Viruses</taxon>
        <taxon>Monodnaviria</taxon>
        <taxon>Shotokuvirae</taxon>
        <taxon>Commensaviricota</taxon>
        <taxon>Cardeaviricetes</taxon>
        <taxon>Sanitavirales</taxon>
        <taxon>Anelloviridae</taxon>
        <taxon>Thetatorquevirus</taxon>
    </lineage>
</organism>
<comment type="subcellular location">
    <subcellularLocation>
        <location evidence="1 6">Virion</location>
    </subcellularLocation>
</comment>
<keyword evidence="3 6" id="KW-1140">T=1 icosahedral capsid protein</keyword>
<protein>
    <recommendedName>
        <fullName evidence="6">Capsid protein</fullName>
    </recommendedName>
</protein>
<feature type="non-terminal residue" evidence="7">
    <location>
        <position position="437"/>
    </location>
</feature>